<gene>
    <name evidence="9" type="ORF">F7Q99_16630</name>
</gene>
<dbReference type="CDD" id="cd06261">
    <property type="entry name" value="TM_PBP2"/>
    <property type="match status" value="1"/>
</dbReference>
<dbReference type="SUPFAM" id="SSF161098">
    <property type="entry name" value="MetI-like"/>
    <property type="match status" value="1"/>
</dbReference>
<reference evidence="9 10" key="1">
    <citation type="submission" date="2019-09" db="EMBL/GenBank/DDBJ databases">
        <title>Genome Sequences of Streptomyces kaniharaensis ATCC 21070.</title>
        <authorList>
            <person name="Zhu W."/>
            <person name="De Crecy-Lagard V."/>
            <person name="Richards N.G."/>
        </authorList>
    </citation>
    <scope>NUCLEOTIDE SEQUENCE [LARGE SCALE GENOMIC DNA]</scope>
    <source>
        <strain evidence="9 10">SF-557</strain>
    </source>
</reference>
<comment type="subcellular location">
    <subcellularLocation>
        <location evidence="1 7">Cell membrane</location>
        <topology evidence="1 7">Multi-pass membrane protein</topology>
    </subcellularLocation>
</comment>
<comment type="caution">
    <text evidence="9">The sequence shown here is derived from an EMBL/GenBank/DDBJ whole genome shotgun (WGS) entry which is preliminary data.</text>
</comment>
<dbReference type="PANTHER" id="PTHR43163:SF7">
    <property type="entry name" value="DIPEPTIDE-TRANSPORT INTEGRAL MEMBRANE PROTEIN ABC TRANSPORTER DPPB-RELATED"/>
    <property type="match status" value="1"/>
</dbReference>
<evidence type="ECO:0000259" key="8">
    <source>
        <dbReference type="PROSITE" id="PS50928"/>
    </source>
</evidence>
<comment type="similarity">
    <text evidence="7">Belongs to the binding-protein-dependent transport system permease family.</text>
</comment>
<protein>
    <submittedName>
        <fullName evidence="9">ABC transporter permease</fullName>
    </submittedName>
</protein>
<evidence type="ECO:0000256" key="4">
    <source>
        <dbReference type="ARBA" id="ARBA00022692"/>
    </source>
</evidence>
<sequence length="314" mass="34769">MGRYVVRRVIQAIPVILGATFLIYALVFLLPGDPIQALAGEKRADPTVVAMLHDRYHLDDPFFVQYWHYLIGLFQGDFGEDYRGHAVVDVMTRAFPYTINLALMALGVEMVIGVVAGVVAALRRGRFIDNLVLISTLMVISIPTFVIGFVLQLLLGVKLNTDYGIDFFPVSFNEDAGFRAYLLPAYVLASTSLAYIARLTRTSLIEVMRADYVRTAVAKGLSPLRVVVRHGLRNALIPIVTFLGMDLGSLMGGAVITEGIFNIPGIGHQLFQSVYLRERTIVVGVVSALVLVYLFTNLVVDLLYAVLDPRIRYE</sequence>
<dbReference type="InterPro" id="IPR045621">
    <property type="entry name" value="BPD_transp_1_N"/>
</dbReference>
<organism evidence="9 10">
    <name type="scientific">Streptomyces kaniharaensis</name>
    <dbReference type="NCBI Taxonomy" id="212423"/>
    <lineage>
        <taxon>Bacteria</taxon>
        <taxon>Bacillati</taxon>
        <taxon>Actinomycetota</taxon>
        <taxon>Actinomycetes</taxon>
        <taxon>Kitasatosporales</taxon>
        <taxon>Streptomycetaceae</taxon>
        <taxon>Streptomyces</taxon>
    </lineage>
</organism>
<feature type="transmembrane region" description="Helical" evidence="7">
    <location>
        <begin position="12"/>
        <end position="30"/>
    </location>
</feature>
<evidence type="ECO:0000256" key="5">
    <source>
        <dbReference type="ARBA" id="ARBA00022989"/>
    </source>
</evidence>
<accession>A0A6N7KQJ4</accession>
<dbReference type="InterPro" id="IPR000515">
    <property type="entry name" value="MetI-like"/>
</dbReference>
<dbReference type="PROSITE" id="PS50928">
    <property type="entry name" value="ABC_TM1"/>
    <property type="match status" value="1"/>
</dbReference>
<feature type="transmembrane region" description="Helical" evidence="7">
    <location>
        <begin position="176"/>
        <end position="196"/>
    </location>
</feature>
<dbReference type="GO" id="GO:0005886">
    <property type="term" value="C:plasma membrane"/>
    <property type="evidence" value="ECO:0007669"/>
    <property type="project" value="UniProtKB-SubCell"/>
</dbReference>
<dbReference type="AlphaFoldDB" id="A0A6N7KQJ4"/>
<evidence type="ECO:0000256" key="3">
    <source>
        <dbReference type="ARBA" id="ARBA00022475"/>
    </source>
</evidence>
<dbReference type="PANTHER" id="PTHR43163">
    <property type="entry name" value="DIPEPTIDE TRANSPORT SYSTEM PERMEASE PROTEIN DPPB-RELATED"/>
    <property type="match status" value="1"/>
</dbReference>
<evidence type="ECO:0000256" key="1">
    <source>
        <dbReference type="ARBA" id="ARBA00004651"/>
    </source>
</evidence>
<feature type="transmembrane region" description="Helical" evidence="7">
    <location>
        <begin position="97"/>
        <end position="119"/>
    </location>
</feature>
<dbReference type="EMBL" id="WBOF01000001">
    <property type="protein sequence ID" value="MQS13852.1"/>
    <property type="molecule type" value="Genomic_DNA"/>
</dbReference>
<evidence type="ECO:0000256" key="2">
    <source>
        <dbReference type="ARBA" id="ARBA00022448"/>
    </source>
</evidence>
<evidence type="ECO:0000313" key="9">
    <source>
        <dbReference type="EMBL" id="MQS13852.1"/>
    </source>
</evidence>
<feature type="transmembrane region" description="Helical" evidence="7">
    <location>
        <begin position="281"/>
        <end position="307"/>
    </location>
</feature>
<keyword evidence="6 7" id="KW-0472">Membrane</keyword>
<keyword evidence="4 7" id="KW-0812">Transmembrane</keyword>
<keyword evidence="10" id="KW-1185">Reference proteome</keyword>
<feature type="transmembrane region" description="Helical" evidence="7">
    <location>
        <begin position="131"/>
        <end position="156"/>
    </location>
</feature>
<evidence type="ECO:0000256" key="7">
    <source>
        <dbReference type="RuleBase" id="RU363032"/>
    </source>
</evidence>
<proteinExistence type="inferred from homology"/>
<name>A0A6N7KQJ4_9ACTN</name>
<feature type="transmembrane region" description="Helical" evidence="7">
    <location>
        <begin position="235"/>
        <end position="261"/>
    </location>
</feature>
<dbReference type="Gene3D" id="1.10.3720.10">
    <property type="entry name" value="MetI-like"/>
    <property type="match status" value="1"/>
</dbReference>
<evidence type="ECO:0000256" key="6">
    <source>
        <dbReference type="ARBA" id="ARBA00023136"/>
    </source>
</evidence>
<dbReference type="Pfam" id="PF00528">
    <property type="entry name" value="BPD_transp_1"/>
    <property type="match status" value="1"/>
</dbReference>
<dbReference type="RefSeq" id="WP_153462378.1">
    <property type="nucleotide sequence ID" value="NZ_WBOF01000001.1"/>
</dbReference>
<dbReference type="InterPro" id="IPR035906">
    <property type="entry name" value="MetI-like_sf"/>
</dbReference>
<dbReference type="Pfam" id="PF19300">
    <property type="entry name" value="BPD_transp_1_N"/>
    <property type="match status" value="1"/>
</dbReference>
<dbReference type="Proteomes" id="UP000450000">
    <property type="component" value="Unassembled WGS sequence"/>
</dbReference>
<dbReference type="OrthoDB" id="3171583at2"/>
<evidence type="ECO:0000313" key="10">
    <source>
        <dbReference type="Proteomes" id="UP000450000"/>
    </source>
</evidence>
<dbReference type="GO" id="GO:0055085">
    <property type="term" value="P:transmembrane transport"/>
    <property type="evidence" value="ECO:0007669"/>
    <property type="project" value="InterPro"/>
</dbReference>
<keyword evidence="2 7" id="KW-0813">Transport</keyword>
<feature type="domain" description="ABC transmembrane type-1" evidence="8">
    <location>
        <begin position="95"/>
        <end position="304"/>
    </location>
</feature>
<keyword evidence="5 7" id="KW-1133">Transmembrane helix</keyword>
<keyword evidence="3" id="KW-1003">Cell membrane</keyword>